<dbReference type="PANTHER" id="PTHR43626:SF4">
    <property type="entry name" value="GCN5-RELATED N-ACETYLTRANSFERASE 2, CHLOROPLASTIC"/>
    <property type="match status" value="1"/>
</dbReference>
<evidence type="ECO:0000256" key="1">
    <source>
        <dbReference type="ARBA" id="ARBA00022679"/>
    </source>
</evidence>
<reference evidence="4" key="1">
    <citation type="submission" date="2016-07" db="EMBL/GenBank/DDBJ databases">
        <authorList>
            <person name="Ng P.-K."/>
            <person name="Lin S.-M."/>
        </authorList>
    </citation>
    <scope>NUCLEOTIDE SEQUENCE</scope>
</reference>
<proteinExistence type="predicted"/>
<dbReference type="EMBL" id="KX601051">
    <property type="protein sequence ID" value="APR74475.1"/>
    <property type="molecule type" value="Genomic_DNA"/>
</dbReference>
<evidence type="ECO:0000259" key="3">
    <source>
        <dbReference type="PROSITE" id="PS51186"/>
    </source>
</evidence>
<feature type="domain" description="N-acetyltransferase" evidence="3">
    <location>
        <begin position="55"/>
        <end position="184"/>
    </location>
</feature>
<dbReference type="SUPFAM" id="SSF55729">
    <property type="entry name" value="Acyl-CoA N-acyltransferases (Nat)"/>
    <property type="match status" value="1"/>
</dbReference>
<evidence type="ECO:0000313" key="4">
    <source>
        <dbReference type="EMBL" id="APR74475.1"/>
    </source>
</evidence>
<dbReference type="Pfam" id="PF00583">
    <property type="entry name" value="Acetyltransf_1"/>
    <property type="match status" value="1"/>
</dbReference>
<dbReference type="AlphaFoldDB" id="A0A1P8D6P3"/>
<keyword evidence="1" id="KW-0808">Transferase</keyword>
<dbReference type="CDD" id="cd04301">
    <property type="entry name" value="NAT_SF"/>
    <property type="match status" value="1"/>
</dbReference>
<keyword evidence="2" id="KW-0012">Acyltransferase</keyword>
<dbReference type="GO" id="GO:0008080">
    <property type="term" value="F:N-acetyltransferase activity"/>
    <property type="evidence" value="ECO:0007669"/>
    <property type="project" value="InterPro"/>
</dbReference>
<dbReference type="InterPro" id="IPR016181">
    <property type="entry name" value="Acyl_CoA_acyltransferase"/>
</dbReference>
<protein>
    <recommendedName>
        <fullName evidence="3">N-acetyltransferase domain-containing protein</fullName>
    </recommendedName>
</protein>
<dbReference type="InterPro" id="IPR045039">
    <property type="entry name" value="NSI-like"/>
</dbReference>
<dbReference type="Gene3D" id="3.40.630.30">
    <property type="match status" value="1"/>
</dbReference>
<dbReference type="InterPro" id="IPR000182">
    <property type="entry name" value="GNAT_dom"/>
</dbReference>
<organism evidence="4">
    <name type="scientific">Gracilaria firma</name>
    <dbReference type="NCBI Taxonomy" id="2510791"/>
    <lineage>
        <taxon>Eukaryota</taxon>
        <taxon>Rhodophyta</taxon>
        <taxon>Florideophyceae</taxon>
        <taxon>Rhodymeniophycidae</taxon>
        <taxon>Gracilariales</taxon>
        <taxon>Gracilariaceae</taxon>
        <taxon>Gracilaria</taxon>
    </lineage>
</organism>
<reference evidence="4" key="2">
    <citation type="journal article" date="2017" name="BMC Genomics">
        <title>Complete chloroplast genome of Gracilaria firma (Gracilariaceae, Rhodophyta), with discussion on the use of chloroplast phylogenomics in the subclass Rhodymeniophycidae.</title>
        <authorList>
            <person name="Ng P.K."/>
            <person name="Lin S.M."/>
            <person name="Lim P.E."/>
            <person name="Liu L.C."/>
            <person name="Chen C.M."/>
            <person name="Pai T.W."/>
        </authorList>
    </citation>
    <scope>NUCLEOTIDE SEQUENCE</scope>
</reference>
<geneLocation type="plastid" evidence="4"/>
<dbReference type="PANTHER" id="PTHR43626">
    <property type="entry name" value="ACYL-COA N-ACYLTRANSFERASE"/>
    <property type="match status" value="1"/>
</dbReference>
<dbReference type="GO" id="GO:0005737">
    <property type="term" value="C:cytoplasm"/>
    <property type="evidence" value="ECO:0007669"/>
    <property type="project" value="TreeGrafter"/>
</dbReference>
<sequence>MAFWKFFFKHHNISTSNLSNVNNQFKKHEPIDKILLIKHLEFRGKMINVYLSLNSNVNLYDLEKLCDSVGWVRRPLKKVKIAIDNSFLTVCLFYEKNKKEFLIGFARATSDTSFNATIWDVVVHPEFQGQGLGKILMDQIIKHLRYEDISTITLFADPHVVSFYKHLGFITDPDGVKGMFWYPL</sequence>
<dbReference type="PROSITE" id="PS51186">
    <property type="entry name" value="GNAT"/>
    <property type="match status" value="1"/>
</dbReference>
<name>A0A1P8D6P3_9FLOR</name>
<dbReference type="RefSeq" id="YP_009346940.1">
    <property type="nucleotide sequence ID" value="NC_033877.1"/>
</dbReference>
<keyword evidence="4" id="KW-0934">Plastid</keyword>
<accession>A0A1P8D6P3</accession>
<dbReference type="GeneID" id="31080766"/>
<gene>
    <name evidence="4" type="primary">ycf52</name>
</gene>
<evidence type="ECO:0000256" key="2">
    <source>
        <dbReference type="ARBA" id="ARBA00023315"/>
    </source>
</evidence>